<keyword evidence="1" id="KW-0812">Transmembrane</keyword>
<dbReference type="GO" id="GO:0005886">
    <property type="term" value="C:plasma membrane"/>
    <property type="evidence" value="ECO:0007669"/>
    <property type="project" value="TreeGrafter"/>
</dbReference>
<proteinExistence type="predicted"/>
<dbReference type="Gene3D" id="3.40.50.620">
    <property type="entry name" value="HUPs"/>
    <property type="match status" value="1"/>
</dbReference>
<comment type="caution">
    <text evidence="3">The sequence shown here is derived from an EMBL/GenBank/DDBJ whole genome shotgun (WGS) entry which is preliminary data.</text>
</comment>
<dbReference type="AlphaFoldDB" id="A0A2V2LD96"/>
<dbReference type="GO" id="GO:0043164">
    <property type="term" value="P:Gram-negative-bacterium-type cell wall biogenesis"/>
    <property type="evidence" value="ECO:0007669"/>
    <property type="project" value="TreeGrafter"/>
</dbReference>
<reference evidence="3 4" key="1">
    <citation type="submission" date="2018-05" db="EMBL/GenBank/DDBJ databases">
        <title>Rhodobacteraceae gen. nov., sp. nov. isolated from sea water.</title>
        <authorList>
            <person name="Ren Y."/>
        </authorList>
    </citation>
    <scope>NUCLEOTIDE SEQUENCE [LARGE SCALE GENOMIC DNA]</scope>
    <source>
        <strain evidence="3 4">TG-679</strain>
    </source>
</reference>
<dbReference type="RefSeq" id="WP_109810889.1">
    <property type="nucleotide sequence ID" value="NZ_QGKU01000026.1"/>
</dbReference>
<name>A0A2V2LD96_9RHOB</name>
<organism evidence="3 4">
    <name type="scientific">Meridianimarinicoccus roseus</name>
    <dbReference type="NCBI Taxonomy" id="2072018"/>
    <lineage>
        <taxon>Bacteria</taxon>
        <taxon>Pseudomonadati</taxon>
        <taxon>Pseudomonadota</taxon>
        <taxon>Alphaproteobacteria</taxon>
        <taxon>Rhodobacterales</taxon>
        <taxon>Paracoccaceae</taxon>
        <taxon>Meridianimarinicoccus</taxon>
    </lineage>
</organism>
<sequence>MADLFLILSKTVWTIVKPETWIVLGLLAAMAAVWRGWRRVGLGLLGLLVAALCALAIWPLGDVVLRPLEERFPPAPDLPDPPAAILVLGGAEQAAQTARHGLPATGEGAERFLAAIALALRYPQAALVFTGGTGWFVAGEISGAEVARRIFTEAGIDPDRLILEDKSRTTWQNAVMTRDLVRDLPDGPVLLVTSAFHMPRSAGVFCAAGWADLIGWPVDHRTAGFDGNWGWNLAVNLEDLNRGVKEWIGLAAYRATGRAVPYDLRGGEILCRTDAVRAG</sequence>
<feature type="transmembrane region" description="Helical" evidence="1">
    <location>
        <begin position="44"/>
        <end position="61"/>
    </location>
</feature>
<dbReference type="CDD" id="cd06259">
    <property type="entry name" value="YdcF-like"/>
    <property type="match status" value="1"/>
</dbReference>
<keyword evidence="4" id="KW-1185">Reference proteome</keyword>
<dbReference type="PANTHER" id="PTHR30336">
    <property type="entry name" value="INNER MEMBRANE PROTEIN, PROBABLE PERMEASE"/>
    <property type="match status" value="1"/>
</dbReference>
<keyword evidence="1" id="KW-1133">Transmembrane helix</keyword>
<keyword evidence="1" id="KW-0472">Membrane</keyword>
<dbReference type="InterPro" id="IPR003848">
    <property type="entry name" value="DUF218"/>
</dbReference>
<evidence type="ECO:0000259" key="2">
    <source>
        <dbReference type="Pfam" id="PF02698"/>
    </source>
</evidence>
<accession>A0A2V2LD96</accession>
<protein>
    <recommendedName>
        <fullName evidence="2">DUF218 domain-containing protein</fullName>
    </recommendedName>
</protein>
<gene>
    <name evidence="3" type="ORF">DKT77_06425</name>
</gene>
<dbReference type="Pfam" id="PF02698">
    <property type="entry name" value="DUF218"/>
    <property type="match status" value="1"/>
</dbReference>
<evidence type="ECO:0000313" key="4">
    <source>
        <dbReference type="Proteomes" id="UP000245680"/>
    </source>
</evidence>
<dbReference type="InterPro" id="IPR051599">
    <property type="entry name" value="Cell_Envelope_Assoc"/>
</dbReference>
<dbReference type="GO" id="GO:0000270">
    <property type="term" value="P:peptidoglycan metabolic process"/>
    <property type="evidence" value="ECO:0007669"/>
    <property type="project" value="TreeGrafter"/>
</dbReference>
<feature type="transmembrane region" description="Helical" evidence="1">
    <location>
        <begin position="20"/>
        <end position="37"/>
    </location>
</feature>
<dbReference type="PANTHER" id="PTHR30336:SF4">
    <property type="entry name" value="ENVELOPE BIOGENESIS FACTOR ELYC"/>
    <property type="match status" value="1"/>
</dbReference>
<dbReference type="Proteomes" id="UP000245680">
    <property type="component" value="Unassembled WGS sequence"/>
</dbReference>
<evidence type="ECO:0000256" key="1">
    <source>
        <dbReference type="SAM" id="Phobius"/>
    </source>
</evidence>
<dbReference type="OrthoDB" id="9809813at2"/>
<dbReference type="InterPro" id="IPR014729">
    <property type="entry name" value="Rossmann-like_a/b/a_fold"/>
</dbReference>
<evidence type="ECO:0000313" key="3">
    <source>
        <dbReference type="EMBL" id="PWR03488.1"/>
    </source>
</evidence>
<dbReference type="EMBL" id="QGKU01000026">
    <property type="protein sequence ID" value="PWR03488.1"/>
    <property type="molecule type" value="Genomic_DNA"/>
</dbReference>
<feature type="domain" description="DUF218" evidence="2">
    <location>
        <begin position="84"/>
        <end position="249"/>
    </location>
</feature>